<dbReference type="GO" id="GO:0005975">
    <property type="term" value="P:carbohydrate metabolic process"/>
    <property type="evidence" value="ECO:0007669"/>
    <property type="project" value="InterPro"/>
</dbReference>
<dbReference type="InterPro" id="IPR051795">
    <property type="entry name" value="Glycosyl_Hydrlase_43"/>
</dbReference>
<dbReference type="GO" id="GO:0004553">
    <property type="term" value="F:hydrolase activity, hydrolyzing O-glycosyl compounds"/>
    <property type="evidence" value="ECO:0007669"/>
    <property type="project" value="InterPro"/>
</dbReference>
<proteinExistence type="inferred from homology"/>
<dbReference type="Gene3D" id="2.115.10.20">
    <property type="entry name" value="Glycosyl hydrolase domain, family 43"/>
    <property type="match status" value="1"/>
</dbReference>
<evidence type="ECO:0000256" key="3">
    <source>
        <dbReference type="ARBA" id="ARBA00023295"/>
    </source>
</evidence>
<dbReference type="PANTHER" id="PTHR42812:SF12">
    <property type="entry name" value="BETA-XYLOSIDASE-RELATED"/>
    <property type="match status" value="1"/>
</dbReference>
<dbReference type="Proteomes" id="UP000216057">
    <property type="component" value="Unassembled WGS sequence"/>
</dbReference>
<dbReference type="KEGG" id="beu:BE0216_05600"/>
<evidence type="ECO:0000313" key="8">
    <source>
        <dbReference type="Proteomes" id="UP000593943"/>
    </source>
</evidence>
<dbReference type="AlphaFoldDB" id="A0A261G3C4"/>
<dbReference type="Pfam" id="PF04616">
    <property type="entry name" value="Glyco_hydro_43"/>
    <property type="match status" value="1"/>
</dbReference>
<evidence type="ECO:0000256" key="1">
    <source>
        <dbReference type="ARBA" id="ARBA00009865"/>
    </source>
</evidence>
<keyword evidence="2 4" id="KW-0378">Hydrolase</keyword>
<dbReference type="EMBL" id="CP062938">
    <property type="protein sequence ID" value="QOL31998.1"/>
    <property type="molecule type" value="Genomic_DNA"/>
</dbReference>
<evidence type="ECO:0000256" key="2">
    <source>
        <dbReference type="ARBA" id="ARBA00022801"/>
    </source>
</evidence>
<dbReference type="PANTHER" id="PTHR42812">
    <property type="entry name" value="BETA-XYLOSIDASE"/>
    <property type="match status" value="1"/>
</dbReference>
<organism evidence="5 7">
    <name type="scientific">Bifidobacterium eulemuris</name>
    <dbReference type="NCBI Taxonomy" id="1765219"/>
    <lineage>
        <taxon>Bacteria</taxon>
        <taxon>Bacillati</taxon>
        <taxon>Actinomycetota</taxon>
        <taxon>Actinomycetes</taxon>
        <taxon>Bifidobacteriales</taxon>
        <taxon>Bifidobacteriaceae</taxon>
        <taxon>Bifidobacterium</taxon>
    </lineage>
</organism>
<evidence type="ECO:0000256" key="4">
    <source>
        <dbReference type="RuleBase" id="RU361187"/>
    </source>
</evidence>
<evidence type="ECO:0000313" key="7">
    <source>
        <dbReference type="Proteomes" id="UP000216057"/>
    </source>
</evidence>
<dbReference type="RefSeq" id="WP_094637354.1">
    <property type="nucleotide sequence ID" value="NZ_CP062938.1"/>
</dbReference>
<dbReference type="EMBL" id="MWWZ01000010">
    <property type="protein sequence ID" value="OZG65932.1"/>
    <property type="molecule type" value="Genomic_DNA"/>
</dbReference>
<dbReference type="OrthoDB" id="9801455at2"/>
<dbReference type="Proteomes" id="UP000593943">
    <property type="component" value="Chromosome"/>
</dbReference>
<dbReference type="InterPro" id="IPR023296">
    <property type="entry name" value="Glyco_hydro_beta-prop_sf"/>
</dbReference>
<protein>
    <submittedName>
        <fullName evidence="5">Beta-xylosidase</fullName>
    </submittedName>
    <submittedName>
        <fullName evidence="6">Family 43 glycosylhydrolase</fullName>
    </submittedName>
</protein>
<sequence length="527" mass="59195">MKRDVTITNPVLQGVFPDPSWMWHNNEAWLVTSSFGQVPGLPIHTSRDLSHWQRRCSAIDEEMARRLFLKYIRTDNHGIFAPTIREFGDAIIIVSTVMEVMVDKALADGADPDEINRLRAANGNFALVSRDDGLTWEGPHWIKGAVGNDPDFFIDADGTTWWTASRPSSSPRWPFQSDIWMRKLDTERWRLEGPERIIWHGAVEGATWAESPHIFLKDGTYYLLAAEAGTERRHAQSVARSDSLNACYYENNSRNPILTHRTLGEGFPVQNVGHSDMLRDDNGDWWGVCLGSRVVEGYSFMGREPFVFPIVWEDGWPVFTPGDALLRRRIIRGQENTRHGYQLGDIASQEGKNETDRDRHIEQINPNDYLMLPTQPQWIWTRVDDFDYEVLFNPTLMHEARIQQNRDVFASITTDSDSSSVVACISNKGTVQEIGRTALHHDEWYSVRLVGRSVRFAQVPAPNCIPNTEHPLLVGKGAAAVESVAAGGWPVINGGLDIPDSSFAYADAAFLSTESAGGYIGCLAGVR</sequence>
<dbReference type="SUPFAM" id="SSF75005">
    <property type="entry name" value="Arabinanase/levansucrase/invertase"/>
    <property type="match status" value="1"/>
</dbReference>
<reference evidence="6 8" key="2">
    <citation type="submission" date="2020-10" db="EMBL/GenBank/DDBJ databases">
        <title>Genome sequencing of Bifidobacterium eulemuris_DSMZ_100216.</title>
        <authorList>
            <person name="Kim J."/>
        </authorList>
    </citation>
    <scope>NUCLEOTIDE SEQUENCE [LARGE SCALE GENOMIC DNA]</scope>
    <source>
        <strain evidence="6 8">DSM 100216</strain>
    </source>
</reference>
<gene>
    <name evidence="6" type="ORF">BE0216_05600</name>
    <name evidence="5" type="ORF">BEUL_1830</name>
</gene>
<keyword evidence="3 4" id="KW-0326">Glycosidase</keyword>
<comment type="similarity">
    <text evidence="1 4">Belongs to the glycosyl hydrolase 43 family.</text>
</comment>
<evidence type="ECO:0000313" key="6">
    <source>
        <dbReference type="EMBL" id="QOL31998.1"/>
    </source>
</evidence>
<dbReference type="InterPro" id="IPR006710">
    <property type="entry name" value="Glyco_hydro_43"/>
</dbReference>
<reference evidence="5 7" key="1">
    <citation type="journal article" date="2017" name="BMC Genomics">
        <title>Comparative genomic and phylogenomic analyses of the Bifidobacteriaceae family.</title>
        <authorList>
            <person name="Lugli G.A."/>
            <person name="Milani C."/>
            <person name="Turroni F."/>
            <person name="Duranti S."/>
            <person name="Mancabelli L."/>
            <person name="Mangifesta M."/>
            <person name="Ferrario C."/>
            <person name="Modesto M."/>
            <person name="Mattarelli P."/>
            <person name="Jiri K."/>
            <person name="van Sinderen D."/>
            <person name="Ventura M."/>
        </authorList>
    </citation>
    <scope>NUCLEOTIDE SEQUENCE [LARGE SCALE GENOMIC DNA]</scope>
    <source>
        <strain evidence="5 7">DSM 100216</strain>
    </source>
</reference>
<evidence type="ECO:0000313" key="5">
    <source>
        <dbReference type="EMBL" id="OZG65932.1"/>
    </source>
</evidence>
<keyword evidence="8" id="KW-1185">Reference proteome</keyword>
<accession>A0A261G3C4</accession>
<name>A0A261G3C4_9BIFI</name>